<dbReference type="InterPro" id="IPR056423">
    <property type="entry name" value="BACK_BPM_SPOP"/>
</dbReference>
<dbReference type="PANTHER" id="PTHR26379:SF187">
    <property type="entry name" value="OS07G0655300 PROTEIN"/>
    <property type="match status" value="1"/>
</dbReference>
<evidence type="ECO:0000256" key="2">
    <source>
        <dbReference type="ARBA" id="ARBA00010846"/>
    </source>
</evidence>
<evidence type="ECO:0000256" key="1">
    <source>
        <dbReference type="ARBA" id="ARBA00004906"/>
    </source>
</evidence>
<evidence type="ECO:0000259" key="5">
    <source>
        <dbReference type="PROSITE" id="PS50144"/>
    </source>
</evidence>
<dbReference type="InterPro" id="IPR011333">
    <property type="entry name" value="SKP1/BTB/POZ_sf"/>
</dbReference>
<dbReference type="Pfam" id="PF24570">
    <property type="entry name" value="BACK_BPM_SPOP"/>
    <property type="match status" value="1"/>
</dbReference>
<comment type="caution">
    <text evidence="6">The sequence shown here is derived from an EMBL/GenBank/DDBJ whole genome shotgun (WGS) entry which is preliminary data.</text>
</comment>
<dbReference type="SMART" id="SM00225">
    <property type="entry name" value="BTB"/>
    <property type="match status" value="1"/>
</dbReference>
<proteinExistence type="inferred from homology"/>
<dbReference type="SUPFAM" id="SSF54695">
    <property type="entry name" value="POZ domain"/>
    <property type="match status" value="1"/>
</dbReference>
<dbReference type="InterPro" id="IPR008974">
    <property type="entry name" value="TRAF-like"/>
</dbReference>
<dbReference type="EMBL" id="SPHZ02000009">
    <property type="protein sequence ID" value="KAF0900522.1"/>
    <property type="molecule type" value="Genomic_DNA"/>
</dbReference>
<organism evidence="6 7">
    <name type="scientific">Oryza meyeriana var. granulata</name>
    <dbReference type="NCBI Taxonomy" id="110450"/>
    <lineage>
        <taxon>Eukaryota</taxon>
        <taxon>Viridiplantae</taxon>
        <taxon>Streptophyta</taxon>
        <taxon>Embryophyta</taxon>
        <taxon>Tracheophyta</taxon>
        <taxon>Spermatophyta</taxon>
        <taxon>Magnoliopsida</taxon>
        <taxon>Liliopsida</taxon>
        <taxon>Poales</taxon>
        <taxon>Poaceae</taxon>
        <taxon>BOP clade</taxon>
        <taxon>Oryzoideae</taxon>
        <taxon>Oryzeae</taxon>
        <taxon>Oryzinae</taxon>
        <taxon>Oryza</taxon>
        <taxon>Oryza meyeriana</taxon>
    </lineage>
</organism>
<gene>
    <name evidence="6" type="ORF">E2562_032118</name>
</gene>
<feature type="compositionally biased region" description="Polar residues" evidence="3">
    <location>
        <begin position="28"/>
        <end position="39"/>
    </location>
</feature>
<feature type="region of interest" description="Disordered" evidence="3">
    <location>
        <begin position="1"/>
        <end position="39"/>
    </location>
</feature>
<feature type="compositionally biased region" description="Low complexity" evidence="3">
    <location>
        <begin position="1"/>
        <end position="12"/>
    </location>
</feature>
<name>A0A6G1CK29_9ORYZ</name>
<dbReference type="OrthoDB" id="6359816at2759"/>
<comment type="similarity">
    <text evidence="2">Belongs to the Tdpoz family.</text>
</comment>
<dbReference type="Proteomes" id="UP000479710">
    <property type="component" value="Unassembled WGS sequence"/>
</dbReference>
<dbReference type="PROSITE" id="PS50144">
    <property type="entry name" value="MATH"/>
    <property type="match status" value="1"/>
</dbReference>
<feature type="domain" description="BTB" evidence="4">
    <location>
        <begin position="217"/>
        <end position="283"/>
    </location>
</feature>
<feature type="domain" description="MATH" evidence="5">
    <location>
        <begin position="45"/>
        <end position="179"/>
    </location>
</feature>
<evidence type="ECO:0000313" key="6">
    <source>
        <dbReference type="EMBL" id="KAF0900522.1"/>
    </source>
</evidence>
<sequence length="399" mass="43997">MMSSSSSPFLSSAAPDGEHGYVAAGEQPPSTTRSTKSTCMTGTVEGHHRFVIRDYSRLRERLEDGEYVRSGTFSVAGYDWAVVFYPRGNSYRYRDTDHPAVYVQLMTDRAVAAATFDLRFVRADSGKPWSVHPPVAAPHRFSTLPLPFAPAMFGVKVETMQRLQANYICRDRLTIDCIVRVVGKPRVSATAPLPEIDVPPPNLPAHLGSLLAGKTHADVTFDVQGEQFAAHRVVLAMRSPVFNAELFGPMSNAGDPIKVGDMQPAVFKVLLDFIYTDSLAAMEDLDEDTRRELARHLLVAADRYDMDRLKLICGNILEKSLTAQTVASTMALAELHGCRELRDACVEFVIAMGMNDEVMISRHGGDQLHCLSIITHFFNEIKNFCTGVSTICAVILLAQ</sequence>
<dbReference type="Gene3D" id="3.30.710.10">
    <property type="entry name" value="Potassium Channel Kv1.1, Chain A"/>
    <property type="match status" value="1"/>
</dbReference>
<dbReference type="CDD" id="cd00121">
    <property type="entry name" value="MATH"/>
    <property type="match status" value="1"/>
</dbReference>
<comment type="pathway">
    <text evidence="1">Protein modification; protein ubiquitination.</text>
</comment>
<evidence type="ECO:0000256" key="3">
    <source>
        <dbReference type="SAM" id="MobiDB-lite"/>
    </source>
</evidence>
<dbReference type="Gene3D" id="2.60.210.10">
    <property type="entry name" value="Apoptosis, Tumor Necrosis Factor Receptor Associated Protein 2, Chain A"/>
    <property type="match status" value="1"/>
</dbReference>
<dbReference type="PROSITE" id="PS50097">
    <property type="entry name" value="BTB"/>
    <property type="match status" value="1"/>
</dbReference>
<dbReference type="AlphaFoldDB" id="A0A6G1CK29"/>
<dbReference type="PANTHER" id="PTHR26379">
    <property type="entry name" value="BTB/POZ AND MATH DOMAIN-CONTAINING PROTEIN 1"/>
    <property type="match status" value="1"/>
</dbReference>
<evidence type="ECO:0000259" key="4">
    <source>
        <dbReference type="PROSITE" id="PS50097"/>
    </source>
</evidence>
<dbReference type="Pfam" id="PF00651">
    <property type="entry name" value="BTB"/>
    <property type="match status" value="1"/>
</dbReference>
<reference evidence="6 7" key="1">
    <citation type="submission" date="2019-11" db="EMBL/GenBank/DDBJ databases">
        <title>Whole genome sequence of Oryza granulata.</title>
        <authorList>
            <person name="Li W."/>
        </authorList>
    </citation>
    <scope>NUCLEOTIDE SEQUENCE [LARGE SCALE GENOMIC DNA]</scope>
    <source>
        <strain evidence="7">cv. Menghai</strain>
        <tissue evidence="6">Leaf</tissue>
    </source>
</reference>
<dbReference type="InterPro" id="IPR002083">
    <property type="entry name" value="MATH/TRAF_dom"/>
</dbReference>
<protein>
    <recommendedName>
        <fullName evidence="8">BTB domain-containing protein</fullName>
    </recommendedName>
</protein>
<evidence type="ECO:0000313" key="7">
    <source>
        <dbReference type="Proteomes" id="UP000479710"/>
    </source>
</evidence>
<dbReference type="InterPro" id="IPR000210">
    <property type="entry name" value="BTB/POZ_dom"/>
</dbReference>
<dbReference type="SUPFAM" id="SSF49599">
    <property type="entry name" value="TRAF domain-like"/>
    <property type="match status" value="1"/>
</dbReference>
<keyword evidence="7" id="KW-1185">Reference proteome</keyword>
<dbReference type="Pfam" id="PF22486">
    <property type="entry name" value="MATH_2"/>
    <property type="match status" value="1"/>
</dbReference>
<dbReference type="GO" id="GO:0016567">
    <property type="term" value="P:protein ubiquitination"/>
    <property type="evidence" value="ECO:0007669"/>
    <property type="project" value="InterPro"/>
</dbReference>
<dbReference type="InterPro" id="IPR045005">
    <property type="entry name" value="BPM1-6"/>
</dbReference>
<accession>A0A6G1CK29</accession>
<evidence type="ECO:0008006" key="8">
    <source>
        <dbReference type="Google" id="ProtNLM"/>
    </source>
</evidence>